<dbReference type="InterPro" id="IPR036388">
    <property type="entry name" value="WH-like_DNA-bd_sf"/>
</dbReference>
<protein>
    <submittedName>
        <fullName evidence="5">Transcriptional regulator</fullName>
    </submittedName>
</protein>
<evidence type="ECO:0000313" key="6">
    <source>
        <dbReference type="Proteomes" id="UP000272117"/>
    </source>
</evidence>
<evidence type="ECO:0000256" key="3">
    <source>
        <dbReference type="ARBA" id="ARBA00023163"/>
    </source>
</evidence>
<sequence length="125" mass="14074">MKTEEGDQLKSGECCESLPAIEDALYVIGGKWKLRITLVLIEGGSKRFNELQRALKNISPRVLSHELKELELNGFVKRNVYSEATPVVVEYEATEYSLTLKKVLGALVEWGSMHRQKVKEISLPA</sequence>
<reference evidence="5 6" key="1">
    <citation type="submission" date="2018-11" db="EMBL/GenBank/DDBJ databases">
        <title>Rufibacter latericius sp. nov., isolated from water in Baiyang Lake.</title>
        <authorList>
            <person name="Yang Y."/>
        </authorList>
    </citation>
    <scope>NUCLEOTIDE SEQUENCE [LARGE SCALE GENOMIC DNA]</scope>
    <source>
        <strain evidence="5 6">R-22-1c-1</strain>
    </source>
</reference>
<keyword evidence="2" id="KW-0238">DNA-binding</keyword>
<dbReference type="PROSITE" id="PS51118">
    <property type="entry name" value="HTH_HXLR"/>
    <property type="match status" value="1"/>
</dbReference>
<dbReference type="EMBL" id="RJJD01000021">
    <property type="protein sequence ID" value="RNI22582.1"/>
    <property type="molecule type" value="Genomic_DNA"/>
</dbReference>
<keyword evidence="3" id="KW-0804">Transcription</keyword>
<dbReference type="Proteomes" id="UP000272117">
    <property type="component" value="Unassembled WGS sequence"/>
</dbReference>
<keyword evidence="1" id="KW-0805">Transcription regulation</keyword>
<dbReference type="RefSeq" id="WP_123128938.1">
    <property type="nucleotide sequence ID" value="NZ_RJJD01000021.1"/>
</dbReference>
<keyword evidence="6" id="KW-1185">Reference proteome</keyword>
<feature type="domain" description="HTH hxlR-type" evidence="4">
    <location>
        <begin position="15"/>
        <end position="119"/>
    </location>
</feature>
<evidence type="ECO:0000259" key="4">
    <source>
        <dbReference type="PROSITE" id="PS51118"/>
    </source>
</evidence>
<dbReference type="Gene3D" id="1.10.10.10">
    <property type="entry name" value="Winged helix-like DNA-binding domain superfamily/Winged helix DNA-binding domain"/>
    <property type="match status" value="1"/>
</dbReference>
<gene>
    <name evidence="5" type="ORF">EFB08_21015</name>
</gene>
<name>A0A3M9MAJ2_9BACT</name>
<dbReference type="Pfam" id="PF01638">
    <property type="entry name" value="HxlR"/>
    <property type="match status" value="1"/>
</dbReference>
<dbReference type="InterPro" id="IPR036390">
    <property type="entry name" value="WH_DNA-bd_sf"/>
</dbReference>
<dbReference type="AlphaFoldDB" id="A0A3M9MAJ2"/>
<evidence type="ECO:0000313" key="5">
    <source>
        <dbReference type="EMBL" id="RNI22582.1"/>
    </source>
</evidence>
<comment type="caution">
    <text evidence="5">The sequence shown here is derived from an EMBL/GenBank/DDBJ whole genome shotgun (WGS) entry which is preliminary data.</text>
</comment>
<dbReference type="GO" id="GO:0003677">
    <property type="term" value="F:DNA binding"/>
    <property type="evidence" value="ECO:0007669"/>
    <property type="project" value="UniProtKB-KW"/>
</dbReference>
<dbReference type="InterPro" id="IPR002577">
    <property type="entry name" value="HTH_HxlR"/>
</dbReference>
<proteinExistence type="predicted"/>
<dbReference type="SUPFAM" id="SSF46785">
    <property type="entry name" value="Winged helix' DNA-binding domain"/>
    <property type="match status" value="1"/>
</dbReference>
<evidence type="ECO:0000256" key="1">
    <source>
        <dbReference type="ARBA" id="ARBA00023015"/>
    </source>
</evidence>
<organism evidence="5 6">
    <name type="scientific">Rufibacter latericius</name>
    <dbReference type="NCBI Taxonomy" id="2487040"/>
    <lineage>
        <taxon>Bacteria</taxon>
        <taxon>Pseudomonadati</taxon>
        <taxon>Bacteroidota</taxon>
        <taxon>Cytophagia</taxon>
        <taxon>Cytophagales</taxon>
        <taxon>Hymenobacteraceae</taxon>
        <taxon>Rufibacter</taxon>
    </lineage>
</organism>
<dbReference type="OrthoDB" id="769662at2"/>
<dbReference type="PANTHER" id="PTHR33204">
    <property type="entry name" value="TRANSCRIPTIONAL REGULATOR, MARR FAMILY"/>
    <property type="match status" value="1"/>
</dbReference>
<accession>A0A3M9MAJ2</accession>
<evidence type="ECO:0000256" key="2">
    <source>
        <dbReference type="ARBA" id="ARBA00023125"/>
    </source>
</evidence>